<dbReference type="EMBL" id="JACHJU010000001">
    <property type="protein sequence ID" value="MBB4935952.1"/>
    <property type="molecule type" value="Genomic_DNA"/>
</dbReference>
<organism evidence="2 3">
    <name type="scientific">Streptosporangium album</name>
    <dbReference type="NCBI Taxonomy" id="47479"/>
    <lineage>
        <taxon>Bacteria</taxon>
        <taxon>Bacillati</taxon>
        <taxon>Actinomycetota</taxon>
        <taxon>Actinomycetes</taxon>
        <taxon>Streptosporangiales</taxon>
        <taxon>Streptosporangiaceae</taxon>
        <taxon>Streptosporangium</taxon>
    </lineage>
</organism>
<feature type="region of interest" description="Disordered" evidence="1">
    <location>
        <begin position="1"/>
        <end position="26"/>
    </location>
</feature>
<comment type="caution">
    <text evidence="2">The sequence shown here is derived from an EMBL/GenBank/DDBJ whole genome shotgun (WGS) entry which is preliminary data.</text>
</comment>
<feature type="region of interest" description="Disordered" evidence="1">
    <location>
        <begin position="44"/>
        <end position="82"/>
    </location>
</feature>
<proteinExistence type="predicted"/>
<evidence type="ECO:0000313" key="2">
    <source>
        <dbReference type="EMBL" id="MBB4935952.1"/>
    </source>
</evidence>
<dbReference type="AlphaFoldDB" id="A0A7W7W665"/>
<accession>A0A7W7W665</accession>
<dbReference type="RefSeq" id="WP_312882670.1">
    <property type="nucleotide sequence ID" value="NZ_BAABEK010000084.1"/>
</dbReference>
<protein>
    <submittedName>
        <fullName evidence="2">Uncharacterized protein</fullName>
    </submittedName>
</protein>
<gene>
    <name evidence="2" type="ORF">FHR32_000257</name>
</gene>
<name>A0A7W7W665_9ACTN</name>
<reference evidence="2 3" key="1">
    <citation type="submission" date="2020-08" db="EMBL/GenBank/DDBJ databases">
        <title>Sequencing the genomes of 1000 actinobacteria strains.</title>
        <authorList>
            <person name="Klenk H.-P."/>
        </authorList>
    </citation>
    <scope>NUCLEOTIDE SEQUENCE [LARGE SCALE GENOMIC DNA]</scope>
    <source>
        <strain evidence="2 3">DSM 43023</strain>
    </source>
</reference>
<feature type="compositionally biased region" description="Polar residues" evidence="1">
    <location>
        <begin position="52"/>
        <end position="61"/>
    </location>
</feature>
<dbReference type="Proteomes" id="UP000534286">
    <property type="component" value="Unassembled WGS sequence"/>
</dbReference>
<evidence type="ECO:0000313" key="3">
    <source>
        <dbReference type="Proteomes" id="UP000534286"/>
    </source>
</evidence>
<evidence type="ECO:0000256" key="1">
    <source>
        <dbReference type="SAM" id="MobiDB-lite"/>
    </source>
</evidence>
<sequence length="82" mass="8732">MNVRTEPNHETGAPARSRTGHVTSPSAVFHVTVQRLVQPSLSSNIGFDASHENGTSSSFQAQRWDHSSPPAPVAGTAPRATR</sequence>
<keyword evidence="3" id="KW-1185">Reference proteome</keyword>